<reference evidence="3" key="1">
    <citation type="submission" date="2016-09" db="EMBL/GenBank/DDBJ databases">
        <authorList>
            <person name="Koehorst J."/>
        </authorList>
    </citation>
    <scope>NUCLEOTIDE SEQUENCE [LARGE SCALE GENOMIC DNA]</scope>
</reference>
<accession>A0A1H6M845</accession>
<evidence type="ECO:0000313" key="2">
    <source>
        <dbReference type="EMBL" id="SEH95075.1"/>
    </source>
</evidence>
<proteinExistence type="predicted"/>
<protein>
    <submittedName>
        <fullName evidence="2">Uncharacterized protein</fullName>
    </submittedName>
</protein>
<gene>
    <name evidence="2" type="ORF">PYTT_2010</name>
</gene>
<feature type="compositionally biased region" description="Polar residues" evidence="1">
    <location>
        <begin position="187"/>
        <end position="215"/>
    </location>
</feature>
<feature type="region of interest" description="Disordered" evidence="1">
    <location>
        <begin position="177"/>
        <end position="247"/>
    </location>
</feature>
<dbReference type="STRING" id="1679444.PYTT_2010"/>
<organism evidence="2 3">
    <name type="scientific">Akkermansia glycaniphila</name>
    <dbReference type="NCBI Taxonomy" id="1679444"/>
    <lineage>
        <taxon>Bacteria</taxon>
        <taxon>Pseudomonadati</taxon>
        <taxon>Verrucomicrobiota</taxon>
        <taxon>Verrucomicrobiia</taxon>
        <taxon>Verrucomicrobiales</taxon>
        <taxon>Akkermansiaceae</taxon>
        <taxon>Akkermansia</taxon>
    </lineage>
</organism>
<feature type="region of interest" description="Disordered" evidence="1">
    <location>
        <begin position="37"/>
        <end position="56"/>
    </location>
</feature>
<name>A0A1H6M845_9BACT</name>
<dbReference type="Proteomes" id="UP000176204">
    <property type="component" value="Chromosome I"/>
</dbReference>
<evidence type="ECO:0000313" key="3">
    <source>
        <dbReference type="Proteomes" id="UP000176204"/>
    </source>
</evidence>
<dbReference type="EMBL" id="LT629973">
    <property type="protein sequence ID" value="SEH95075.1"/>
    <property type="molecule type" value="Genomic_DNA"/>
</dbReference>
<sequence length="247" mass="26038">MKREILFMLPVLCLASCSWFQNNPYEPVYNRPDSPLDPVGMAHHKREARDRASQGSFEVGSEVSVAKGMVTMFEKNPELYPSAAGFMEKAEKVKVLANDGSFVRVELPDGKVGFINGSDLVNPKALVPMIGPDGQPSLFDDSTFVGNLPAIGGDFTTANLLDGSTGDVNFVPAANKPLETRLPGAPASTQQTLQPKSSKVSDLSGKSVQGGSTLLQPAAKSNPLVTPDVGTPPPLPDAANSSGAKKD</sequence>
<evidence type="ECO:0000256" key="1">
    <source>
        <dbReference type="SAM" id="MobiDB-lite"/>
    </source>
</evidence>
<dbReference type="KEGG" id="agl:PYTT_2010"/>
<keyword evidence="3" id="KW-1185">Reference proteome</keyword>
<dbReference type="AlphaFoldDB" id="A0A1H6M845"/>